<dbReference type="SUPFAM" id="SSF49503">
    <property type="entry name" value="Cupredoxins"/>
    <property type="match status" value="1"/>
</dbReference>
<comment type="similarity">
    <text evidence="3">Belongs to the bacterial PQQ dehydrogenase family.</text>
</comment>
<proteinExistence type="inferred from homology"/>
<keyword evidence="8" id="KW-1185">Reference proteome</keyword>
<dbReference type="Gene3D" id="2.60.40.420">
    <property type="entry name" value="Cupredoxins - blue copper proteins"/>
    <property type="match status" value="1"/>
</dbReference>
<gene>
    <name evidence="7" type="ORF">MW290_12840</name>
</gene>
<dbReference type="InterPro" id="IPR008972">
    <property type="entry name" value="Cupredoxin"/>
</dbReference>
<feature type="signal peptide" evidence="5">
    <location>
        <begin position="1"/>
        <end position="24"/>
    </location>
</feature>
<dbReference type="Gene3D" id="2.140.10.10">
    <property type="entry name" value="Quinoprotein alcohol dehydrogenase-like superfamily"/>
    <property type="match status" value="2"/>
</dbReference>
<keyword evidence="5" id="KW-0732">Signal</keyword>
<sequence>MKMSHIAAAALIAMAASASTAVLAQSALAPAGNNWPFVHGSLGSQGYSSLTQINKGNIRNLGPAWVVHTNVEPVTQPVAGPGNTAVGQQTTPVVVDGVMYLDTPGGGVMALNAATGAVKWKWQPSVEANGFGGINQHRGVSVGEGRVYTTAAGGRMVALNQETGALIWAVVPTYNGSTIGGIGKVATMYHDGMVYQGTNDNGRGAMVAVRASDGAVQWVFYSAYPHGTTFTDVNGNTFDAGDTWTTRNTPNDTPNECYLNGGGSSWIHPSFDPELGMLYVTFGNPRSCTGAQWGGDRPGDNLFTSSLVALDLKTGAYKWHFQSVRHDVWDMDNVHTPSLADVKIGGQTRKVVYYGSKSGHQFVLDRTNGKPALPVVYRQVPTDARQSQPSTQPFPASGPFQEQCLVYQNLGSEIPGAPNRAVPNWNGYQAQPDPEKPGQYKLVLNPDNYLKNDTQYLAGTREGCMYDPHWDENSMFLSMTSQNGAADWSNVSISPKLNLRYIGMSYNPVAHGAFQGGNGLRQIGGYQTGGVVAVDASTNLPVWRKHFGLGGDVAHGNHPLVTASDLLFINRVDGWLMALDAQTGEELWRFQTGAPSASGVVTYTVGGEQYIAMPAMAGTQPYAQQGQGAAVWAFKLGGKAVYTTGPRANPVVVSGSSEAPAPVPIANLRRPVNNTPGTDLPANTIYLARSNGTATATKDSVTTASMVPSTLTVPVGTTVTFTNPGDATFGVAGSGNLKEHCATQYFEGKFNFRLQPGQSAQYKFDREGEYYYNDCTDPRPTGKVVVTLAAQEQTGALQFTPSTLNLRPANGVFTSVQGLVTATFKLPAGYTLDGNVQLKTPLTQQTFPAVSANTTSDGKTLVVTFDKALVDNNIPQGSDVPLTVSANFMHQGVQKKLTSTAAVRVIK</sequence>
<dbReference type="Proteomes" id="UP001056201">
    <property type="component" value="Chromosome 1"/>
</dbReference>
<dbReference type="PANTHER" id="PTHR32303">
    <property type="entry name" value="QUINOPROTEIN ALCOHOL DEHYDROGENASE (CYTOCHROME C)"/>
    <property type="match status" value="1"/>
</dbReference>
<keyword evidence="4" id="KW-0560">Oxidoreductase</keyword>
<dbReference type="RefSeq" id="WP_250195042.1">
    <property type="nucleotide sequence ID" value="NZ_CP097635.1"/>
</dbReference>
<feature type="domain" description="Pyrrolo-quinoline quinone repeat" evidence="6">
    <location>
        <begin position="35"/>
        <end position="403"/>
    </location>
</feature>
<feature type="domain" description="Pyrrolo-quinoline quinone repeat" evidence="6">
    <location>
        <begin position="557"/>
        <end position="611"/>
    </location>
</feature>
<evidence type="ECO:0000256" key="3">
    <source>
        <dbReference type="ARBA" id="ARBA00008156"/>
    </source>
</evidence>
<accession>A0ABY4S6D9</accession>
<evidence type="ECO:0000256" key="2">
    <source>
        <dbReference type="ARBA" id="ARBA00004418"/>
    </source>
</evidence>
<dbReference type="InterPro" id="IPR011047">
    <property type="entry name" value="Quinoprotein_ADH-like_sf"/>
</dbReference>
<comment type="subcellular location">
    <subcellularLocation>
        <location evidence="2">Periplasm</location>
    </subcellularLocation>
</comment>
<feature type="chain" id="PRO_5045464813" evidence="5">
    <location>
        <begin position="25"/>
        <end position="907"/>
    </location>
</feature>
<dbReference type="InterPro" id="IPR002372">
    <property type="entry name" value="PQQ_rpt_dom"/>
</dbReference>
<reference evidence="7" key="1">
    <citation type="submission" date="2022-05" db="EMBL/GenBank/DDBJ databases">
        <title>An RpoN-dependent PEP-CTERM gene is involved in floc formation of an Aquincola tertiaricarbonis strain.</title>
        <authorList>
            <person name="Qiu D."/>
            <person name="Xia M."/>
        </authorList>
    </citation>
    <scope>NUCLEOTIDE SEQUENCE</scope>
    <source>
        <strain evidence="7">RN12</strain>
    </source>
</reference>
<organism evidence="7 8">
    <name type="scientific">Aquincola tertiaricarbonis</name>
    <dbReference type="NCBI Taxonomy" id="391953"/>
    <lineage>
        <taxon>Bacteria</taxon>
        <taxon>Pseudomonadati</taxon>
        <taxon>Pseudomonadota</taxon>
        <taxon>Betaproteobacteria</taxon>
        <taxon>Burkholderiales</taxon>
        <taxon>Sphaerotilaceae</taxon>
        <taxon>Aquincola</taxon>
    </lineage>
</organism>
<evidence type="ECO:0000259" key="6">
    <source>
        <dbReference type="Pfam" id="PF01011"/>
    </source>
</evidence>
<evidence type="ECO:0000256" key="4">
    <source>
        <dbReference type="ARBA" id="ARBA00023002"/>
    </source>
</evidence>
<dbReference type="SUPFAM" id="SSF50998">
    <property type="entry name" value="Quinoprotein alcohol dehydrogenase-like"/>
    <property type="match status" value="1"/>
</dbReference>
<dbReference type="EMBL" id="CP097635">
    <property type="protein sequence ID" value="URI06779.1"/>
    <property type="molecule type" value="Genomic_DNA"/>
</dbReference>
<evidence type="ECO:0000256" key="1">
    <source>
        <dbReference type="ARBA" id="ARBA00001931"/>
    </source>
</evidence>
<evidence type="ECO:0000313" key="8">
    <source>
        <dbReference type="Proteomes" id="UP001056201"/>
    </source>
</evidence>
<dbReference type="Pfam" id="PF01011">
    <property type="entry name" value="PQQ"/>
    <property type="match status" value="2"/>
</dbReference>
<evidence type="ECO:0000256" key="5">
    <source>
        <dbReference type="SAM" id="SignalP"/>
    </source>
</evidence>
<protein>
    <submittedName>
        <fullName evidence="7">PQQ-binding-like beta-propeller repeat protein</fullName>
    </submittedName>
</protein>
<name>A0ABY4S6D9_AQUTE</name>
<comment type="cofactor">
    <cofactor evidence="1">
        <name>pyrroloquinoline quinone</name>
        <dbReference type="ChEBI" id="CHEBI:58442"/>
    </cofactor>
</comment>
<dbReference type="SMART" id="SM00564">
    <property type="entry name" value="PQQ"/>
    <property type="match status" value="5"/>
</dbReference>
<dbReference type="InterPro" id="IPR018391">
    <property type="entry name" value="PQQ_b-propeller_rpt"/>
</dbReference>
<evidence type="ECO:0000313" key="7">
    <source>
        <dbReference type="EMBL" id="URI06779.1"/>
    </source>
</evidence>